<feature type="region of interest" description="Disordered" evidence="1">
    <location>
        <begin position="1"/>
        <end position="23"/>
    </location>
</feature>
<protein>
    <submittedName>
        <fullName evidence="2">Gamma-glutamyl-gamma-aminobutyrate hydrolase family protein</fullName>
    </submittedName>
</protein>
<dbReference type="PROSITE" id="PS51273">
    <property type="entry name" value="GATASE_TYPE_1"/>
    <property type="match status" value="1"/>
</dbReference>
<gene>
    <name evidence="2" type="ORF">CP969_21120</name>
</gene>
<dbReference type="Pfam" id="PF07722">
    <property type="entry name" value="Peptidase_C26"/>
    <property type="match status" value="1"/>
</dbReference>
<keyword evidence="3" id="KW-1185">Reference proteome</keyword>
<dbReference type="InterPro" id="IPR044668">
    <property type="entry name" value="PuuD-like"/>
</dbReference>
<dbReference type="InterPro" id="IPR029062">
    <property type="entry name" value="Class_I_gatase-like"/>
</dbReference>
<reference evidence="2 3" key="1">
    <citation type="submission" date="2017-09" db="EMBL/GenBank/DDBJ databases">
        <authorList>
            <person name="Lee N."/>
            <person name="Cho B.-K."/>
        </authorList>
    </citation>
    <scope>NUCLEOTIDE SEQUENCE [LARGE SCALE GENOMIC DNA]</scope>
    <source>
        <strain evidence="2 3">ATCC 39115</strain>
    </source>
</reference>
<dbReference type="SUPFAM" id="SSF52317">
    <property type="entry name" value="Class I glutamine amidotransferase-like"/>
    <property type="match status" value="1"/>
</dbReference>
<dbReference type="Gene3D" id="3.40.50.880">
    <property type="match status" value="1"/>
</dbReference>
<evidence type="ECO:0000256" key="1">
    <source>
        <dbReference type="SAM" id="MobiDB-lite"/>
    </source>
</evidence>
<dbReference type="GO" id="GO:0016787">
    <property type="term" value="F:hydrolase activity"/>
    <property type="evidence" value="ECO:0007669"/>
    <property type="project" value="UniProtKB-KW"/>
</dbReference>
<proteinExistence type="predicted"/>
<sequence>MDQTVTAPRAEGNDFPGAAPGRDGPRIAVLGSLDYPDLTDEDTAMIRRLARTALATFRGLGARCEFVETSTPLKDLGDPERVTEYDGLFLLGGGDVHPELYGRGEAVPRTFGVDRRADEFALTAIRAAVDAGRPVLGVCRGSQLINVAFGGTLIPDIEDHRLHRGGPGEPLFVDEKVTVTEGTRLAGLVRDTRLTVRSGHHQAVDRVGGELVAVARADDGVVEATEHPDKWVVGIQWHPEDPAGSQTHRLRLFEGFVAACAQDPQPR</sequence>
<dbReference type="PANTHER" id="PTHR43235:SF1">
    <property type="entry name" value="GLUTAMINE AMIDOTRANSFERASE PB2B2.05-RELATED"/>
    <property type="match status" value="1"/>
</dbReference>
<dbReference type="PANTHER" id="PTHR43235">
    <property type="entry name" value="GLUTAMINE AMIDOTRANSFERASE PB2B2.05-RELATED"/>
    <property type="match status" value="1"/>
</dbReference>
<name>A0ABX6AI17_STRVD</name>
<dbReference type="Proteomes" id="UP000327143">
    <property type="component" value="Chromosome"/>
</dbReference>
<accession>A0ABX6AI17</accession>
<keyword evidence="2" id="KW-0378">Hydrolase</keyword>
<evidence type="ECO:0000313" key="3">
    <source>
        <dbReference type="Proteomes" id="UP000327143"/>
    </source>
</evidence>
<dbReference type="InterPro" id="IPR011697">
    <property type="entry name" value="Peptidase_C26"/>
</dbReference>
<dbReference type="CDD" id="cd01745">
    <property type="entry name" value="GATase1_2"/>
    <property type="match status" value="1"/>
</dbReference>
<organism evidence="2 3">
    <name type="scientific">Streptomyces viridosporus T7A</name>
    <dbReference type="NCBI Taxonomy" id="665577"/>
    <lineage>
        <taxon>Bacteria</taxon>
        <taxon>Bacillati</taxon>
        <taxon>Actinomycetota</taxon>
        <taxon>Actinomycetes</taxon>
        <taxon>Kitasatosporales</taxon>
        <taxon>Streptomycetaceae</taxon>
        <taxon>Streptomyces</taxon>
    </lineage>
</organism>
<evidence type="ECO:0000313" key="2">
    <source>
        <dbReference type="EMBL" id="QEU86902.1"/>
    </source>
</evidence>
<dbReference type="EMBL" id="CP023700">
    <property type="protein sequence ID" value="QEU86902.1"/>
    <property type="molecule type" value="Genomic_DNA"/>
</dbReference>